<feature type="compositionally biased region" description="Basic and acidic residues" evidence="1">
    <location>
        <begin position="10"/>
        <end position="26"/>
    </location>
</feature>
<dbReference type="Proteomes" id="UP001152523">
    <property type="component" value="Unassembled WGS sequence"/>
</dbReference>
<evidence type="ECO:0000259" key="2">
    <source>
        <dbReference type="Pfam" id="PF14244"/>
    </source>
</evidence>
<keyword evidence="4" id="KW-1185">Reference proteome</keyword>
<dbReference type="PANTHER" id="PTHR37610">
    <property type="entry name" value="CCHC-TYPE DOMAIN-CONTAINING PROTEIN"/>
    <property type="match status" value="1"/>
</dbReference>
<evidence type="ECO:0000256" key="1">
    <source>
        <dbReference type="SAM" id="MobiDB-lite"/>
    </source>
</evidence>
<feature type="domain" description="Retrotransposon Copia-like N-terminal" evidence="2">
    <location>
        <begin position="35"/>
        <end position="83"/>
    </location>
</feature>
<organism evidence="3 4">
    <name type="scientific">Cuscuta epithymum</name>
    <dbReference type="NCBI Taxonomy" id="186058"/>
    <lineage>
        <taxon>Eukaryota</taxon>
        <taxon>Viridiplantae</taxon>
        <taxon>Streptophyta</taxon>
        <taxon>Embryophyta</taxon>
        <taxon>Tracheophyta</taxon>
        <taxon>Spermatophyta</taxon>
        <taxon>Magnoliopsida</taxon>
        <taxon>eudicotyledons</taxon>
        <taxon>Gunneridae</taxon>
        <taxon>Pentapetalae</taxon>
        <taxon>asterids</taxon>
        <taxon>lamiids</taxon>
        <taxon>Solanales</taxon>
        <taxon>Convolvulaceae</taxon>
        <taxon>Cuscuteae</taxon>
        <taxon>Cuscuta</taxon>
        <taxon>Cuscuta subgen. Cuscuta</taxon>
    </lineage>
</organism>
<evidence type="ECO:0000313" key="3">
    <source>
        <dbReference type="EMBL" id="CAH9097687.1"/>
    </source>
</evidence>
<proteinExistence type="predicted"/>
<gene>
    <name evidence="3" type="ORF">CEPIT_LOCUS14141</name>
</gene>
<evidence type="ECO:0000313" key="4">
    <source>
        <dbReference type="Proteomes" id="UP001152523"/>
    </source>
</evidence>
<name>A0AAV0DBM8_9ASTE</name>
<reference evidence="3" key="1">
    <citation type="submission" date="2022-07" db="EMBL/GenBank/DDBJ databases">
        <authorList>
            <person name="Macas J."/>
            <person name="Novak P."/>
            <person name="Neumann P."/>
        </authorList>
    </citation>
    <scope>NUCLEOTIDE SEQUENCE</scope>
</reference>
<feature type="region of interest" description="Disordered" evidence="1">
    <location>
        <begin position="1"/>
        <end position="27"/>
    </location>
</feature>
<protein>
    <recommendedName>
        <fullName evidence="2">Retrotransposon Copia-like N-terminal domain-containing protein</fullName>
    </recommendedName>
</protein>
<dbReference type="EMBL" id="CAMAPF010000095">
    <property type="protein sequence ID" value="CAH9097687.1"/>
    <property type="molecule type" value="Genomic_DNA"/>
</dbReference>
<dbReference type="AlphaFoldDB" id="A0AAV0DBM8"/>
<dbReference type="PANTHER" id="PTHR37610:SF97">
    <property type="entry name" value="RETROTRANSPOSON GAG DOMAIN-CONTAINING PROTEIN"/>
    <property type="match status" value="1"/>
</dbReference>
<sequence length="222" mass="25439">MANDGQLENNDGRMNGKSEPVRRKVNDPASPYYLHSSDYPGMHISGITLRGESNFREWVTAMKNAFRAKQKIGFLDGTIKRPDSGDDDLEDWMIVNSMMVGWIMTAIDPALRTNVTYMDDAIDLWEDLKLRFDVGDAMKVHELKESIRACRQGGEPVTLYFGRLKQLWDEYVGYCFVPTCTCGGCKCDLEKKNSLNTLKMKRRTIFCWDLIAIPLARCVRIY</sequence>
<comment type="caution">
    <text evidence="3">The sequence shown here is derived from an EMBL/GenBank/DDBJ whole genome shotgun (WGS) entry which is preliminary data.</text>
</comment>
<dbReference type="InterPro" id="IPR029472">
    <property type="entry name" value="Copia-like_N"/>
</dbReference>
<dbReference type="Pfam" id="PF14244">
    <property type="entry name" value="Retrotran_gag_3"/>
    <property type="match status" value="1"/>
</dbReference>
<accession>A0AAV0DBM8</accession>